<dbReference type="Pfam" id="PF01494">
    <property type="entry name" value="FAD_binding_3"/>
    <property type="match status" value="2"/>
</dbReference>
<evidence type="ECO:0000256" key="1">
    <source>
        <dbReference type="ARBA" id="ARBA00007992"/>
    </source>
</evidence>
<comment type="caution">
    <text evidence="6">The sequence shown here is derived from an EMBL/GenBank/DDBJ whole genome shotgun (WGS) entry which is preliminary data.</text>
</comment>
<keyword evidence="3" id="KW-0274">FAD</keyword>
<gene>
    <name evidence="6" type="ORF">BG006_005714</name>
</gene>
<dbReference type="GO" id="GO:0004497">
    <property type="term" value="F:monooxygenase activity"/>
    <property type="evidence" value="ECO:0007669"/>
    <property type="project" value="InterPro"/>
</dbReference>
<dbReference type="EMBL" id="JAAAUY010000323">
    <property type="protein sequence ID" value="KAF9331429.1"/>
    <property type="molecule type" value="Genomic_DNA"/>
</dbReference>
<dbReference type="AlphaFoldDB" id="A0A9P5SJJ1"/>
<dbReference type="Proteomes" id="UP000696485">
    <property type="component" value="Unassembled WGS sequence"/>
</dbReference>
<evidence type="ECO:0000256" key="2">
    <source>
        <dbReference type="ARBA" id="ARBA00022630"/>
    </source>
</evidence>
<dbReference type="PANTHER" id="PTHR47356:SF2">
    <property type="entry name" value="FAD-BINDING DOMAIN-CONTAINING PROTEIN-RELATED"/>
    <property type="match status" value="1"/>
</dbReference>
<dbReference type="InterPro" id="IPR050562">
    <property type="entry name" value="FAD_mOase_fung"/>
</dbReference>
<name>A0A9P5SJJ1_9FUNG</name>
<dbReference type="Gene3D" id="3.50.50.60">
    <property type="entry name" value="FAD/NAD(P)-binding domain"/>
    <property type="match status" value="1"/>
</dbReference>
<comment type="similarity">
    <text evidence="1">Belongs to the paxM FAD-dependent monooxygenase family.</text>
</comment>
<evidence type="ECO:0000259" key="5">
    <source>
        <dbReference type="Pfam" id="PF01494"/>
    </source>
</evidence>
<protein>
    <recommendedName>
        <fullName evidence="5">FAD-binding domain-containing protein</fullName>
    </recommendedName>
</protein>
<reference evidence="6" key="1">
    <citation type="journal article" date="2020" name="Fungal Divers.">
        <title>Resolving the Mortierellaceae phylogeny through synthesis of multi-gene phylogenetics and phylogenomics.</title>
        <authorList>
            <person name="Vandepol N."/>
            <person name="Liber J."/>
            <person name="Desiro A."/>
            <person name="Na H."/>
            <person name="Kennedy M."/>
            <person name="Barry K."/>
            <person name="Grigoriev I.V."/>
            <person name="Miller A.N."/>
            <person name="O'Donnell K."/>
            <person name="Stajich J.E."/>
            <person name="Bonito G."/>
        </authorList>
    </citation>
    <scope>NUCLEOTIDE SEQUENCE</scope>
    <source>
        <strain evidence="6">NVP1</strain>
    </source>
</reference>
<dbReference type="InterPro" id="IPR002938">
    <property type="entry name" value="FAD-bd"/>
</dbReference>
<dbReference type="PANTHER" id="PTHR47356">
    <property type="entry name" value="FAD-DEPENDENT MONOOXYGENASE ASQG-RELATED"/>
    <property type="match status" value="1"/>
</dbReference>
<feature type="domain" description="FAD-binding" evidence="5">
    <location>
        <begin position="309"/>
        <end position="391"/>
    </location>
</feature>
<keyword evidence="2" id="KW-0285">Flavoprotein</keyword>
<dbReference type="GO" id="GO:0071949">
    <property type="term" value="F:FAD binding"/>
    <property type="evidence" value="ECO:0007669"/>
    <property type="project" value="InterPro"/>
</dbReference>
<dbReference type="PRINTS" id="PR00420">
    <property type="entry name" value="RNGMNOXGNASE"/>
</dbReference>
<feature type="domain" description="FAD-binding" evidence="5">
    <location>
        <begin position="23"/>
        <end position="194"/>
    </location>
</feature>
<keyword evidence="4" id="KW-0560">Oxidoreductase</keyword>
<organism evidence="6 7">
    <name type="scientific">Podila minutissima</name>
    <dbReference type="NCBI Taxonomy" id="64525"/>
    <lineage>
        <taxon>Eukaryota</taxon>
        <taxon>Fungi</taxon>
        <taxon>Fungi incertae sedis</taxon>
        <taxon>Mucoromycota</taxon>
        <taxon>Mortierellomycotina</taxon>
        <taxon>Mortierellomycetes</taxon>
        <taxon>Mortierellales</taxon>
        <taxon>Mortierellaceae</taxon>
        <taxon>Podila</taxon>
    </lineage>
</organism>
<proteinExistence type="inferred from homology"/>
<evidence type="ECO:0000313" key="6">
    <source>
        <dbReference type="EMBL" id="KAF9331429.1"/>
    </source>
</evidence>
<evidence type="ECO:0000256" key="4">
    <source>
        <dbReference type="ARBA" id="ARBA00023002"/>
    </source>
</evidence>
<sequence>MSTPEQPIAPAASTTNSSNRKPKVIIAGGGLGGLTLAILLHKANIDFEVLERAKEVKPLGSAVGLGIGVAALFEQMGIKDDFVQIGKQHTRLQIFNETLAPEFAMEYAFLEGMTNCKEYLVSRADLYEILWRRVPRDQIHLSKKIIDYDQDDEGVTVRCADGSTYRGDILVGADGAYSVVRTQLYEKLKVQNKLPASDAEPLPFSNICLVGQTRVLDPEEFPSLKSKESQFLSVLGIENMYTNTLCWAVVEYLEKESSKADESFCNSEWGPEAAESMCQEVRDFKVPGGKDGKVLTMGDIIDLTPKELISKVMLEEKVFDTWYSGRTVLIGDACHKMNPSGGVGALNAMFDAVTIANWISTLESSSVSDLDVIFKEYHAERYPVAQAAYARSKMFAYNLGKSWISVFVRAVMRRLPEFLMKRLAITQLAAVRPQVSFLPPVEDKASIPKSDQPSLHKTLAIHKARAAKPSQSNDVAVRGP</sequence>
<dbReference type="SUPFAM" id="SSF51905">
    <property type="entry name" value="FAD/NAD(P)-binding domain"/>
    <property type="match status" value="1"/>
</dbReference>
<accession>A0A9P5SJJ1</accession>
<dbReference type="InterPro" id="IPR036188">
    <property type="entry name" value="FAD/NAD-bd_sf"/>
</dbReference>
<keyword evidence="7" id="KW-1185">Reference proteome</keyword>
<evidence type="ECO:0000313" key="7">
    <source>
        <dbReference type="Proteomes" id="UP000696485"/>
    </source>
</evidence>
<evidence type="ECO:0000256" key="3">
    <source>
        <dbReference type="ARBA" id="ARBA00022827"/>
    </source>
</evidence>